<dbReference type="Gene3D" id="3.40.190.10">
    <property type="entry name" value="Periplasmic binding protein-like II"/>
    <property type="match status" value="2"/>
</dbReference>
<organism evidence="2">
    <name type="scientific">marine metagenome</name>
    <dbReference type="NCBI Taxonomy" id="408172"/>
    <lineage>
        <taxon>unclassified sequences</taxon>
        <taxon>metagenomes</taxon>
        <taxon>ecological metagenomes</taxon>
    </lineage>
</organism>
<accession>A0A381UY64</accession>
<dbReference type="PANTHER" id="PTHR30006">
    <property type="entry name" value="THIAMINE-BINDING PERIPLASMIC PROTEIN-RELATED"/>
    <property type="match status" value="1"/>
</dbReference>
<proteinExistence type="predicted"/>
<dbReference type="AlphaFoldDB" id="A0A381UY64"/>
<name>A0A381UY64_9ZZZZ</name>
<dbReference type="PANTHER" id="PTHR30006:SF2">
    <property type="entry name" value="ABC TRANSPORTER SUBSTRATE-BINDING PROTEIN"/>
    <property type="match status" value="1"/>
</dbReference>
<dbReference type="EMBL" id="UINC01007390">
    <property type="protein sequence ID" value="SVA33050.1"/>
    <property type="molecule type" value="Genomic_DNA"/>
</dbReference>
<keyword evidence="1" id="KW-0732">Signal</keyword>
<dbReference type="Pfam" id="PF13416">
    <property type="entry name" value="SBP_bac_8"/>
    <property type="match status" value="1"/>
</dbReference>
<evidence type="ECO:0008006" key="3">
    <source>
        <dbReference type="Google" id="ProtNLM"/>
    </source>
</evidence>
<dbReference type="SUPFAM" id="SSF53850">
    <property type="entry name" value="Periplasmic binding protein-like II"/>
    <property type="match status" value="1"/>
</dbReference>
<evidence type="ECO:0000313" key="2">
    <source>
        <dbReference type="EMBL" id="SVA33050.1"/>
    </source>
</evidence>
<dbReference type="InterPro" id="IPR006059">
    <property type="entry name" value="SBP"/>
</dbReference>
<evidence type="ECO:0000256" key="1">
    <source>
        <dbReference type="ARBA" id="ARBA00022729"/>
    </source>
</evidence>
<gene>
    <name evidence="2" type="ORF">METZ01_LOCUS85904</name>
</gene>
<sequence>MMEIYMKNDSWFICRRFYPVVFLVFFLSLGSAFAKPEPPPEMQAWLKKAELGPYEPIKENWDAIVKKATEEGEVIVYTSSGRIQKLVKPFAKFYPGIKLTVHDLGSTKSVEKTKREQQAGIYNADVVTTGNSGQVIHEMLNKNLLVNYVPHHFKSRIPREYREPLLIRVNEAVVFFYNMEAFTNGSPVTNIWEFTESRFKGRVGMKNPMSSGSTLMAVMTLIQHPEEMAAAYKRYKGVDIKLSDGVPDAGYEFWARMLKNDIVIFKSGSKLAAASGKKGQKKPLLAFANMTYIARNDSKGFVNAIVQDLDPVAKLLYPTFTAIARQAPHPNAAKVFTAFVLGSTKLNKNSKLSKPYTKGASSDLLLGLAPYFDPGTRSPRNDVPSPEGGEVWDEMQEWHVDAYFMWKQGARIRDFWIQHSSM</sequence>
<protein>
    <recommendedName>
        <fullName evidence="3">Iron ABC transporter substrate-binding protein</fullName>
    </recommendedName>
</protein>
<reference evidence="2" key="1">
    <citation type="submission" date="2018-05" db="EMBL/GenBank/DDBJ databases">
        <authorList>
            <person name="Lanie J.A."/>
            <person name="Ng W.-L."/>
            <person name="Kazmierczak K.M."/>
            <person name="Andrzejewski T.M."/>
            <person name="Davidsen T.M."/>
            <person name="Wayne K.J."/>
            <person name="Tettelin H."/>
            <person name="Glass J.I."/>
            <person name="Rusch D."/>
            <person name="Podicherti R."/>
            <person name="Tsui H.-C.T."/>
            <person name="Winkler M.E."/>
        </authorList>
    </citation>
    <scope>NUCLEOTIDE SEQUENCE</scope>
</reference>